<evidence type="ECO:0000313" key="3">
    <source>
        <dbReference type="Proteomes" id="UP001315967"/>
    </source>
</evidence>
<proteinExistence type="predicted"/>
<keyword evidence="1" id="KW-1133">Transmembrane helix</keyword>
<feature type="transmembrane region" description="Helical" evidence="1">
    <location>
        <begin position="38"/>
        <end position="55"/>
    </location>
</feature>
<feature type="transmembrane region" description="Helical" evidence="1">
    <location>
        <begin position="9"/>
        <end position="26"/>
    </location>
</feature>
<keyword evidence="1" id="KW-0812">Transmembrane</keyword>
<feature type="transmembrane region" description="Helical" evidence="1">
    <location>
        <begin position="62"/>
        <end position="82"/>
    </location>
</feature>
<keyword evidence="3" id="KW-1185">Reference proteome</keyword>
<evidence type="ECO:0000313" key="2">
    <source>
        <dbReference type="EMBL" id="UUX33998.1"/>
    </source>
</evidence>
<evidence type="ECO:0000256" key="1">
    <source>
        <dbReference type="SAM" id="Phobius"/>
    </source>
</evidence>
<dbReference type="Proteomes" id="UP001315967">
    <property type="component" value="Chromosome"/>
</dbReference>
<dbReference type="RefSeq" id="WP_313793500.1">
    <property type="nucleotide sequence ID" value="NZ_CP102453.1"/>
</dbReference>
<organism evidence="2 3">
    <name type="scientific">Fundicoccus culcitae</name>
    <dbReference type="NCBI Taxonomy" id="2969821"/>
    <lineage>
        <taxon>Bacteria</taxon>
        <taxon>Bacillati</taxon>
        <taxon>Bacillota</taxon>
        <taxon>Bacilli</taxon>
        <taxon>Lactobacillales</taxon>
        <taxon>Aerococcaceae</taxon>
        <taxon>Fundicoccus</taxon>
    </lineage>
</organism>
<sequence>MTPFSMGELLLYLYPLVMYVIIEYFFKDYFSYFSGWPLSYSVIFIPSWLVIIYWFGRIIFQLNILPLAIFLTTFVVAVHLYQYVRTIDEFTYQAYYPKVTKIIFTSLSAFLLGLILIRFYEYYHLLFT</sequence>
<keyword evidence="1" id="KW-0472">Membrane</keyword>
<name>A0ABY5P5G9_9LACT</name>
<reference evidence="2 3" key="1">
    <citation type="submission" date="2022-08" db="EMBL/GenBank/DDBJ databases">
        <title>Aerococcaceae sp. nov isolated from spoiled eye mask.</title>
        <authorList>
            <person name="Zhou G."/>
            <person name="Xie X.-B."/>
            <person name="Shi Q.-S."/>
            <person name="Wang Y.-S."/>
            <person name="Wen X."/>
            <person name="Peng H."/>
            <person name="Yang X.-J."/>
            <person name="Tao H.-B."/>
            <person name="Huang X.-M."/>
        </authorList>
    </citation>
    <scope>NUCLEOTIDE SEQUENCE [LARGE SCALE GENOMIC DNA]</scope>
    <source>
        <strain evidence="3">DM20194951</strain>
    </source>
</reference>
<feature type="transmembrane region" description="Helical" evidence="1">
    <location>
        <begin position="102"/>
        <end position="120"/>
    </location>
</feature>
<protein>
    <submittedName>
        <fullName evidence="2">Uncharacterized protein</fullName>
    </submittedName>
</protein>
<dbReference type="EMBL" id="CP102453">
    <property type="protein sequence ID" value="UUX33998.1"/>
    <property type="molecule type" value="Genomic_DNA"/>
</dbReference>
<gene>
    <name evidence="2" type="ORF">NRE15_14120</name>
</gene>
<accession>A0ABY5P5G9</accession>